<dbReference type="InterPro" id="IPR036477">
    <property type="entry name" value="Formyl_transf_N_sf"/>
</dbReference>
<dbReference type="PANTHER" id="PTHR43369:SF2">
    <property type="entry name" value="PHOSPHORIBOSYLGLYCINAMIDE FORMYLTRANSFERASE"/>
    <property type="match status" value="1"/>
</dbReference>
<protein>
    <recommendedName>
        <fullName evidence="4">Phosphoribosylglycinamide formyltransferase</fullName>
        <ecNumber evidence="4">2.1.2.2</ecNumber>
    </recommendedName>
    <alternativeName>
        <fullName evidence="4">5'-phosphoribosylglycinamide transformylase</fullName>
    </alternativeName>
    <alternativeName>
        <fullName evidence="4">GAR transformylase</fullName>
        <shortName evidence="4">GART</shortName>
    </alternativeName>
</protein>
<dbReference type="STRING" id="520762.AN619_28910"/>
<feature type="binding site" evidence="4">
    <location>
        <position position="65"/>
    </location>
    <ligand>
        <name>(6R)-10-formyltetrahydrofolate</name>
        <dbReference type="ChEBI" id="CHEBI:195366"/>
    </ligand>
</feature>
<evidence type="ECO:0000256" key="4">
    <source>
        <dbReference type="HAMAP-Rule" id="MF_01930"/>
    </source>
</evidence>
<dbReference type="HAMAP" id="MF_01930">
    <property type="entry name" value="PurN"/>
    <property type="match status" value="1"/>
</dbReference>
<comment type="catalytic activity">
    <reaction evidence="4">
        <text>N(1)-(5-phospho-beta-D-ribosyl)glycinamide + (6R)-10-formyltetrahydrofolate = N(2)-formyl-N(1)-(5-phospho-beta-D-ribosyl)glycinamide + (6S)-5,6,7,8-tetrahydrofolate + H(+)</text>
        <dbReference type="Rhea" id="RHEA:15053"/>
        <dbReference type="ChEBI" id="CHEBI:15378"/>
        <dbReference type="ChEBI" id="CHEBI:57453"/>
        <dbReference type="ChEBI" id="CHEBI:143788"/>
        <dbReference type="ChEBI" id="CHEBI:147286"/>
        <dbReference type="ChEBI" id="CHEBI:195366"/>
        <dbReference type="EC" id="2.1.2.2"/>
    </reaction>
</comment>
<feature type="binding site" evidence="4">
    <location>
        <begin position="9"/>
        <end position="11"/>
    </location>
    <ligand>
        <name>N(1)-(5-phospho-beta-D-ribosyl)glycinamide</name>
        <dbReference type="ChEBI" id="CHEBI:143788"/>
    </ligand>
</feature>
<reference evidence="6 7" key="1">
    <citation type="submission" date="2015-12" db="EMBL/GenBank/DDBJ databases">
        <title>Draft genome sequence of the thermoanaerobe Thermotalea metallivorans, an isolate from the runoff channel of the Great Artesian Basin, Australia.</title>
        <authorList>
            <person name="Patel B.K."/>
        </authorList>
    </citation>
    <scope>NUCLEOTIDE SEQUENCE [LARGE SCALE GENOMIC DNA]</scope>
    <source>
        <strain evidence="6 7">B2-1</strain>
    </source>
</reference>
<keyword evidence="2 4" id="KW-0808">Transferase</keyword>
<feature type="domain" description="Formyl transferase N-terminal" evidence="5">
    <location>
        <begin position="2"/>
        <end position="184"/>
    </location>
</feature>
<proteinExistence type="inferred from homology"/>
<dbReference type="PATRIC" id="fig|520762.4.peg.3190"/>
<dbReference type="GO" id="GO:0006189">
    <property type="term" value="P:'de novo' IMP biosynthetic process"/>
    <property type="evidence" value="ECO:0007669"/>
    <property type="project" value="UniProtKB-UniRule"/>
</dbReference>
<dbReference type="Proteomes" id="UP000070456">
    <property type="component" value="Unassembled WGS sequence"/>
</dbReference>
<dbReference type="UniPathway" id="UPA00074">
    <property type="reaction ID" value="UER00126"/>
</dbReference>
<evidence type="ECO:0000313" key="7">
    <source>
        <dbReference type="Proteomes" id="UP000070456"/>
    </source>
</evidence>
<dbReference type="AlphaFoldDB" id="A0A140KZS4"/>
<feature type="site" description="Raises pKa of active site His" evidence="4">
    <location>
        <position position="147"/>
    </location>
</feature>
<comment type="similarity">
    <text evidence="4">Belongs to the GART family.</text>
</comment>
<name>A0A140KZS4_9FIRM</name>
<gene>
    <name evidence="4 6" type="primary">purN</name>
    <name evidence="6" type="ORF">AN619_28910</name>
</gene>
<comment type="caution">
    <text evidence="4">Lacks conserved residue(s) required for the propagation of feature annotation.</text>
</comment>
<evidence type="ECO:0000313" key="6">
    <source>
        <dbReference type="EMBL" id="KXG73799.1"/>
    </source>
</evidence>
<dbReference type="InterPro" id="IPR002376">
    <property type="entry name" value="Formyl_transf_N"/>
</dbReference>
<comment type="pathway">
    <text evidence="1 4">Purine metabolism; IMP biosynthesis via de novo pathway; N(2)-formyl-N(1)-(5-phospho-D-ribosyl)glycinamide from N(1)-(5-phospho-D-ribosyl)glycinamide (10-formyl THF route): step 1/1.</text>
</comment>
<evidence type="ECO:0000256" key="3">
    <source>
        <dbReference type="ARBA" id="ARBA00022755"/>
    </source>
</evidence>
<dbReference type="GO" id="GO:0005737">
    <property type="term" value="C:cytoplasm"/>
    <property type="evidence" value="ECO:0007669"/>
    <property type="project" value="TreeGrafter"/>
</dbReference>
<dbReference type="InterPro" id="IPR004607">
    <property type="entry name" value="GART"/>
</dbReference>
<dbReference type="Gene3D" id="3.40.50.170">
    <property type="entry name" value="Formyl transferase, N-terminal domain"/>
    <property type="match status" value="1"/>
</dbReference>
<dbReference type="EMBL" id="LOEE01000076">
    <property type="protein sequence ID" value="KXG73799.1"/>
    <property type="molecule type" value="Genomic_DNA"/>
</dbReference>
<comment type="caution">
    <text evidence="6">The sequence shown here is derived from an EMBL/GenBank/DDBJ whole genome shotgun (WGS) entry which is preliminary data.</text>
</comment>
<evidence type="ECO:0000256" key="1">
    <source>
        <dbReference type="ARBA" id="ARBA00005054"/>
    </source>
</evidence>
<evidence type="ECO:0000259" key="5">
    <source>
        <dbReference type="Pfam" id="PF00551"/>
    </source>
</evidence>
<feature type="binding site" evidence="4">
    <location>
        <position position="104"/>
    </location>
    <ligand>
        <name>(6R)-10-formyltetrahydrofolate</name>
        <dbReference type="ChEBI" id="CHEBI:195366"/>
    </ligand>
</feature>
<organism evidence="6 7">
    <name type="scientific">Thermotalea metallivorans</name>
    <dbReference type="NCBI Taxonomy" id="520762"/>
    <lineage>
        <taxon>Bacteria</taxon>
        <taxon>Bacillati</taxon>
        <taxon>Bacillota</taxon>
        <taxon>Clostridia</taxon>
        <taxon>Peptostreptococcales</taxon>
        <taxon>Thermotaleaceae</taxon>
        <taxon>Thermotalea</taxon>
    </lineage>
</organism>
<feature type="active site" description="Proton donor" evidence="4">
    <location>
        <position position="106"/>
    </location>
</feature>
<dbReference type="SUPFAM" id="SSF53328">
    <property type="entry name" value="Formyltransferase"/>
    <property type="match status" value="1"/>
</dbReference>
<dbReference type="CDD" id="cd08645">
    <property type="entry name" value="FMT_core_GART"/>
    <property type="match status" value="1"/>
</dbReference>
<dbReference type="GO" id="GO:0004644">
    <property type="term" value="F:phosphoribosylglycinamide formyltransferase activity"/>
    <property type="evidence" value="ECO:0007669"/>
    <property type="project" value="UniProtKB-UniRule"/>
</dbReference>
<accession>A0A140KZS4</accession>
<evidence type="ECO:0000256" key="2">
    <source>
        <dbReference type="ARBA" id="ARBA00022679"/>
    </source>
</evidence>
<dbReference type="NCBIfam" id="TIGR00639">
    <property type="entry name" value="PurN"/>
    <property type="match status" value="1"/>
</dbReference>
<keyword evidence="7" id="KW-1185">Reference proteome</keyword>
<dbReference type="PANTHER" id="PTHR43369">
    <property type="entry name" value="PHOSPHORIBOSYLGLYCINAMIDE FORMYLTRANSFERASE"/>
    <property type="match status" value="1"/>
</dbReference>
<comment type="function">
    <text evidence="4">Catalyzes the transfer of a formyl group from 10-formyltetrahydrofolate to 5-phospho-ribosyl-glycinamide (GAR), producing 5-phospho-ribosyl-N-formylglycinamide (FGAR) and tetrahydrofolate.</text>
</comment>
<sequence>MAVFISGGGTNLQAMIDHIEKGAIPGKIEVVISSREDAYGLVRAKKHGIEGIYIGKKNYPDLEERENKILAVLEEKKVDLIVLAGYMSIFGEKLVEKYRNRIINVHPALIPSFCGKGFYGERIHQAVLDYGVKVTGATVHFVDEGTDTGPVILQKAVEVKDEDTVQTLAKRVLEIEHELLPKAIQLFAEGKLVIEGRKVRIIR</sequence>
<dbReference type="Pfam" id="PF00551">
    <property type="entry name" value="Formyl_trans_N"/>
    <property type="match status" value="1"/>
</dbReference>
<dbReference type="EC" id="2.1.2.2" evidence="4"/>
<keyword evidence="3 4" id="KW-0658">Purine biosynthesis</keyword>